<dbReference type="SUPFAM" id="SSF51126">
    <property type="entry name" value="Pectin lyase-like"/>
    <property type="match status" value="4"/>
</dbReference>
<proteinExistence type="predicted"/>
<comment type="subcellular location">
    <subcellularLocation>
        <location evidence="1">Cell envelope</location>
    </subcellularLocation>
    <subcellularLocation>
        <location evidence="2">Cell outer membrane</location>
    </subcellularLocation>
    <subcellularLocation>
        <location evidence="3">Secreted</location>
    </subcellularLocation>
</comment>
<dbReference type="PANTHER" id="PTHR11319">
    <property type="entry name" value="G PROTEIN-COUPLED RECEPTOR-RELATED"/>
    <property type="match status" value="1"/>
</dbReference>
<sequence>ICAIIEEGGSLRVLNGTVYSSKLSPRGDCKGGFIYIESKAPHGSASDFTLYNLNMSYCTANHGNYIFINSSGPFNSASLGEKMMNIKIGYPSSEYPYEQTFDVRGGTWNETGNFTTIPVNQSYYSFSSDTIYAGQNDDDAIGNKLDCGINDTYRCRSLDAAIYKIQSRSGTRTIKLSGQADYGRNRYVDQAGKTLSIEGTNNATVVVHYTRVDTTNKWAALYIIGGTLQINDVNFFVGGQRSGALFIVFGTTSQQANLKLTNSWITQNKTEDKYIIGDYYNGPLVQTFLTSVTLNGCWFENISTRSMLTNATMNTLGLWDNKYYDNQMGAALSVVNGPLSVNHTWFTNCSLIGTTGSNAALIGGSALYFDWSNVAANTLTVLDSRFYDCTVTFENNFVNTSQTIGAAVRATLGGSGIKATLNDTKFYDNKLALGIGAGIYLNLSNTSSVVFSNCSLQNNIATQGAGITISGNPSATFNQCIFCTNVVTSGVLLGYDIYFNTASYSSTQHILNECYSSSDQKGSSRRISFAYTSTLRIPDYDGQCPVKDYPTYDPSGPGPDPGDTEHDRNIYVDYTNGVDSVACSSQEKHCKTIGYALQLKLKENGTTYDIWIISPNTQQEVTFPISGKTVSLNKVNSTKPVINPQNASEDATTRTVLFVNTSLTLNYVILNHLISTSLTSLITVNGANATLTLNYAELKSNALTSVYYKPFIIGTRGNSIEISNSNIGPIALNSTASISTTENINILLITDSIFESVQNYYGTTGGSVAATILNNSVTFSGGSFTISKFNNYTATTYGGGIYIYLHNNINIGQLSFAKNIIFRDNNATRGRNIYVNATTRDKFYNEVLQDFEIDDTQDTIQPFNNSAIVYFRNDIPDVTEPIMKIQQYYGSSIGVNSLLGKDKRDCGNNNSNACFSINYARDQLIQDAQELTILIYGQAELNTQLISFKFVWQPQITVKSAQDQSPVNISVQIKSPQAGTPILISGLQAYLDSTNSLLLQDLNFYLASGMSHTSIAKLSYSYGQLTVIRCTIQWQSEISAVSNNPLLFVYTGNLLINTTGTGGNIFRNIQSQGINGTIVNAQLNSPMSANINNAIFENNIVDTTRYGGAVYIWLKDINASVMFSNATFRNNAKRDTKPDHVFIECANLYASIGEPNIKGIVTLNSSDVLGYWGNDELNNELVNLATLLFGYSTRIVYADGEKGNDRQNCGPKAIPCRTLNYSIYEKTKEDKQEVIIINTLLVPNRTNIDGQDTTLRSISRTQQAIIYANHYSDTQQDDTLIYSTTNLKMERINVKIGNGSPSTIIESSIILHQVTSAAYQLVLTECTFEGDNSIGYTRKPLIQEIRGTIRITNCTFRNIYVRSNDGMGQNGGAVDIQLNVSTSAPISSIEKSVFDNCQTYHSYGGALSIDLGTNSIIAGQGIIIDDCRFISNQATTSGGAIFFNHYVKEYTISNCYFNDNQIGVGYAGNDIDFQNITLAWIDEKHIINSFSNTVAQKFKIGGTNDPLVDRLLPPYTKDYTLGPSNYQNMGAILAIVKDNNPVYINVLVEQYDSTFTLQNGVSIGSRRFNLVGSSINAVVHANQTQNFILQISDKGFLRLEDLSVRVDQKQKAFEASGPSAQIELDHVTLSPPDTTTIIEEPYIQLLNGANLLIYASEITTSVTSNRAAIEILNTASKVRIINSIFQGITRNQGNGSVIEASFVTNTFLSIEGTTNFTYCRSSGTDARGGAVYLSVNSGSDDFIFEKNVQFVGNAAGSGTSQIANSLFIKADTLIGRIDLDKIQFGLGLSDYQYLGKDTILDEIPLYYLFTSFNSSTIYISELKGVDEVWCGRVKYPCKTIIYGREKLTGTQISMRLVDAATLTQTAFLDGNLTILSENIRSPVKISVSGSGGFIVSGYSSITPKINISNLDFNITNQLNEGVHLLDSSSQSSTINVSDCVFQNQRPQQPCLVSAGVIRVANADSVTIERCEFLQIIALDGSGVSIALINNKAAVVKDCLFNGGLTQNGHGAGISVILSNQSQSVTVSRSRFIDNTVRNSRNVGGGAIYFNITGQGNQIKFDTCYFGGNQHLQQSGSSNRGSDIFFELLNSSYTVAQLQGFFSNDFATKCFSNSQEPRTMYSTSEVPQSVTILEGISLEVYISSSSPSTPGVNGSFPTLGSAVTNSPNIFELIERRVYITLADVPESTDFVIGNKLFYFLGQQGTPTGINVNIGVETKISITDGSARFETLSLVASANRRNSNLFELVGDGFLSFVNCILRQNSLAPVIQKNIIIVTDNTTLSKRKDARLNIQNSQFNNFRLTNVPLIQTIDVLDVNIESCTFDNDQRTDSSDILGTQSTVISSKLGKEQSRYTIRSSTFNNILTGTGASDNAFKGVGIYIDNTADSTNLLLYNLTFTWDNSATNKVFDKYARFINLWCNNLFSFPIQGSVQQMGNQLSDYKEQFNGRDLDSSTNIPLFYLTQTYQSQIVYVKGTGTDMSFCGGVDYPCKTIRYAYNHTISGSGSGNSRQIIVSAATVESVSLTVQSATQINGDNTFNHHVISFSKSGTSQLPFLRSTSDLSLSYLNILTNNDFDFRNVFEHSYGTLTLSNVEIGGVQYTISNMAYPAIYITGGSASLNNVRLQFITSITQGSKGAGLYANIIGSATVNIQNSNFISIINTLPGSLGAAIYLRTVQSTNLANNFRLTNIYYEGCKSQSDGFNVFLESGNLVAEQLKSKFSVINIPGTDDVAYIGVDNYPDPIELGKFIQPRSDFYTVYVSESKGFDDVNCYFDRYPCKTLNYGFDVQKNNTVNLKKTIIVDTLAYIKAVAEYIISTSIPPDESEFIFKGQKAIPDAYGPYATVIVDTPVDQQATTHTLINIYNASLTIENISFEVTHNVPGGSIISHYGKNGTAQVLVIKNTAFTGFIDTRGQMTKIDQPVIFSYGDSDIYLYKVNISNFEVENGGRPQYGDKMGGGLSAFMTDPDTKLNITSCIFSSILLNDGYGGAVGIQVQYNSSEHPEVIDLIDVNITGTIFAWNKAINGLGGAIAVFGIGRNISIRSCSFQRNEGFWNDSGTVKRANDIYFDDTGFAGNLNNTLVGSQSNSDKPKVVVKDDFDIDWGEGSLPEDKQELWVGENTSISPDGSEPNPYPSIADAVSHTALSSLNPLYIQINNNKVYEESNLNTNERRVTFQLKGTATYSSNAVNYPEINARTSPGVTLFRVNGTGDLKLKYLTIKGYQNSTANYLINVQSGSLLIDNVDFIATVNVYTQSFIYGLGGQFTFIYANFKDIQVDGCPIVYFGRNVTAVNISQSNFENIEGIDHLETGIALEFDNVQALGISITNTQFSGRDSIYSSQTHSTNSHYSSFTNVEGDVCSWDRSAVLIKGSNQVTMSGIIIENFKGGGLSIQGPRVTIG</sequence>
<dbReference type="EMBL" id="SNRW01002524">
    <property type="protein sequence ID" value="KAA6392493.1"/>
    <property type="molecule type" value="Genomic_DNA"/>
</dbReference>
<dbReference type="SMART" id="SM00710">
    <property type="entry name" value="PbH1"/>
    <property type="match status" value="14"/>
</dbReference>
<reference evidence="8 9" key="1">
    <citation type="submission" date="2019-03" db="EMBL/GenBank/DDBJ databases">
        <title>Single cell metagenomics reveals metabolic interactions within the superorganism composed of flagellate Streblomastix strix and complex community of Bacteroidetes bacteria on its surface.</title>
        <authorList>
            <person name="Treitli S.C."/>
            <person name="Kolisko M."/>
            <person name="Husnik F."/>
            <person name="Keeling P."/>
            <person name="Hampl V."/>
        </authorList>
    </citation>
    <scope>NUCLEOTIDE SEQUENCE [LARGE SCALE GENOMIC DNA]</scope>
    <source>
        <strain evidence="8">ST1C</strain>
    </source>
</reference>
<protein>
    <submittedName>
        <fullName evidence="8">Uncharacterized protein</fullName>
    </submittedName>
</protein>
<evidence type="ECO:0000256" key="7">
    <source>
        <dbReference type="ARBA" id="ARBA00023237"/>
    </source>
</evidence>
<keyword evidence="6" id="KW-0472">Membrane</keyword>
<feature type="non-terminal residue" evidence="8">
    <location>
        <position position="1"/>
    </location>
</feature>
<dbReference type="InterPro" id="IPR011050">
    <property type="entry name" value="Pectin_lyase_fold/virulence"/>
</dbReference>
<evidence type="ECO:0000313" key="8">
    <source>
        <dbReference type="EMBL" id="KAA6392493.1"/>
    </source>
</evidence>
<evidence type="ECO:0000256" key="4">
    <source>
        <dbReference type="ARBA" id="ARBA00022525"/>
    </source>
</evidence>
<keyword evidence="7" id="KW-0998">Cell outer membrane</keyword>
<feature type="non-terminal residue" evidence="8">
    <location>
        <position position="3396"/>
    </location>
</feature>
<evidence type="ECO:0000256" key="3">
    <source>
        <dbReference type="ARBA" id="ARBA00004613"/>
    </source>
</evidence>
<evidence type="ECO:0000256" key="2">
    <source>
        <dbReference type="ARBA" id="ARBA00004442"/>
    </source>
</evidence>
<dbReference type="PANTHER" id="PTHR11319:SF35">
    <property type="entry name" value="OUTER MEMBRANE PROTEIN PMPC-RELATED"/>
    <property type="match status" value="1"/>
</dbReference>
<accession>A0A5J4WCV2</accession>
<gene>
    <name evidence="8" type="ORF">EZS28_011980</name>
</gene>
<evidence type="ECO:0000256" key="6">
    <source>
        <dbReference type="ARBA" id="ARBA00023136"/>
    </source>
</evidence>
<evidence type="ECO:0000313" key="9">
    <source>
        <dbReference type="Proteomes" id="UP000324800"/>
    </source>
</evidence>
<keyword evidence="4" id="KW-0964">Secreted</keyword>
<name>A0A5J4WCV2_9EUKA</name>
<keyword evidence="5" id="KW-0732">Signal</keyword>
<dbReference type="InterPro" id="IPR006626">
    <property type="entry name" value="PbH1"/>
</dbReference>
<comment type="caution">
    <text evidence="8">The sequence shown here is derived from an EMBL/GenBank/DDBJ whole genome shotgun (WGS) entry which is preliminary data.</text>
</comment>
<evidence type="ECO:0000256" key="5">
    <source>
        <dbReference type="ARBA" id="ARBA00022729"/>
    </source>
</evidence>
<dbReference type="GO" id="GO:0005576">
    <property type="term" value="C:extracellular region"/>
    <property type="evidence" value="ECO:0007669"/>
    <property type="project" value="UniProtKB-SubCell"/>
</dbReference>
<organism evidence="8 9">
    <name type="scientific">Streblomastix strix</name>
    <dbReference type="NCBI Taxonomy" id="222440"/>
    <lineage>
        <taxon>Eukaryota</taxon>
        <taxon>Metamonada</taxon>
        <taxon>Preaxostyla</taxon>
        <taxon>Oxymonadida</taxon>
        <taxon>Streblomastigidae</taxon>
        <taxon>Streblomastix</taxon>
    </lineage>
</organism>
<dbReference type="NCBIfam" id="TIGR01376">
    <property type="entry name" value="POMP_repeat"/>
    <property type="match status" value="1"/>
</dbReference>
<dbReference type="InterPro" id="IPR003368">
    <property type="entry name" value="POMP_repeat"/>
</dbReference>
<dbReference type="Proteomes" id="UP000324800">
    <property type="component" value="Unassembled WGS sequence"/>
</dbReference>
<evidence type="ECO:0000256" key="1">
    <source>
        <dbReference type="ARBA" id="ARBA00004196"/>
    </source>
</evidence>